<evidence type="ECO:0000313" key="2">
    <source>
        <dbReference type="EMBL" id="KAA0056004.1"/>
    </source>
</evidence>
<dbReference type="PANTHER" id="PTHR46890:SF48">
    <property type="entry name" value="RNA-DIRECTED DNA POLYMERASE"/>
    <property type="match status" value="1"/>
</dbReference>
<dbReference type="AlphaFoldDB" id="A0A5A7ULE1"/>
<comment type="caution">
    <text evidence="2">The sequence shown here is derived from an EMBL/GenBank/DDBJ whole genome shotgun (WGS) entry which is preliminary data.</text>
</comment>
<proteinExistence type="predicted"/>
<dbReference type="OrthoDB" id="1938551at2759"/>
<dbReference type="InterPro" id="IPR026960">
    <property type="entry name" value="RVT-Znf"/>
</dbReference>
<feature type="domain" description="Reverse transcriptase zinc-binding" evidence="1">
    <location>
        <begin position="248"/>
        <end position="296"/>
    </location>
</feature>
<reference evidence="2 3" key="1">
    <citation type="submission" date="2019-08" db="EMBL/GenBank/DDBJ databases">
        <title>Draft genome sequences of two oriental melons (Cucumis melo L. var makuwa).</title>
        <authorList>
            <person name="Kwon S.-Y."/>
        </authorList>
    </citation>
    <scope>NUCLEOTIDE SEQUENCE [LARGE SCALE GENOMIC DNA]</scope>
    <source>
        <strain evidence="3">cv. SW 3</strain>
        <tissue evidence="2">Leaf</tissue>
    </source>
</reference>
<protein>
    <submittedName>
        <fullName evidence="2">LINE-1 retrotransposable element ORF2 protein</fullName>
    </submittedName>
</protein>
<accession>A0A5A7ULE1</accession>
<dbReference type="STRING" id="1194695.A0A5A7ULE1"/>
<dbReference type="PANTHER" id="PTHR46890">
    <property type="entry name" value="NON-LTR RETROLELEMENT REVERSE TRANSCRIPTASE-LIKE PROTEIN-RELATED"/>
    <property type="match status" value="1"/>
</dbReference>
<organism evidence="2 3">
    <name type="scientific">Cucumis melo var. makuwa</name>
    <name type="common">Oriental melon</name>
    <dbReference type="NCBI Taxonomy" id="1194695"/>
    <lineage>
        <taxon>Eukaryota</taxon>
        <taxon>Viridiplantae</taxon>
        <taxon>Streptophyta</taxon>
        <taxon>Embryophyta</taxon>
        <taxon>Tracheophyta</taxon>
        <taxon>Spermatophyta</taxon>
        <taxon>Magnoliopsida</taxon>
        <taxon>eudicotyledons</taxon>
        <taxon>Gunneridae</taxon>
        <taxon>Pentapetalae</taxon>
        <taxon>rosids</taxon>
        <taxon>fabids</taxon>
        <taxon>Cucurbitales</taxon>
        <taxon>Cucurbitaceae</taxon>
        <taxon>Benincaseae</taxon>
        <taxon>Cucumis</taxon>
    </lineage>
</organism>
<dbReference type="Proteomes" id="UP000321393">
    <property type="component" value="Unassembled WGS sequence"/>
</dbReference>
<evidence type="ECO:0000313" key="3">
    <source>
        <dbReference type="Proteomes" id="UP000321393"/>
    </source>
</evidence>
<gene>
    <name evidence="2" type="ORF">E6C27_scaffold319G001490</name>
</gene>
<sequence>MLSSEQLYVGAFKTSKDYVARSQGMQETVRGLNLGLRVSQLKLPLISSSSRQKKCLISKIINNSGQNCLNDSDIVDAFIQHFEEIYTDNRNSHLFIDNLDWCPISNTNSGLLDKPFNEAEIWLTLKSFAKNKAPGPDGFTMDFLQKSWSFMKQNICDIFKDFHSNHTINKVVNETLITLIAKKENCETVADFRPISLTTAIYKLIAKALADRLKQTLPDTISESQMAFVKGRQITEAILIANEALDFWRNKKERVDRLQKRLPNWALSPNWYYMCNKSQEDINHLFIHCPYSQQLWSKAKALLKWTSTPNDVQSLAQNICSLNIRTQKGLITFNTSAILLWKIWLERNNRIFKQQEKDSQDLWEDILAQTGLWSCKSKLFSNYDCCSIALNISAFVK</sequence>
<dbReference type="EMBL" id="SSTE01008362">
    <property type="protein sequence ID" value="KAA0056004.1"/>
    <property type="molecule type" value="Genomic_DNA"/>
</dbReference>
<dbReference type="Pfam" id="PF13966">
    <property type="entry name" value="zf-RVT"/>
    <property type="match status" value="1"/>
</dbReference>
<evidence type="ECO:0000259" key="1">
    <source>
        <dbReference type="Pfam" id="PF13966"/>
    </source>
</evidence>
<dbReference type="InterPro" id="IPR052343">
    <property type="entry name" value="Retrotransposon-Effector_Assoc"/>
</dbReference>
<name>A0A5A7ULE1_CUCMM</name>